<dbReference type="Gene3D" id="2.60.120.1250">
    <property type="entry name" value="Peptidase M60, enhancin-like domain 1"/>
    <property type="match status" value="1"/>
</dbReference>
<feature type="region of interest" description="Disordered" evidence="2">
    <location>
        <begin position="77"/>
        <end position="96"/>
    </location>
</feature>
<dbReference type="InterPro" id="IPR008979">
    <property type="entry name" value="Galactose-bd-like_sf"/>
</dbReference>
<dbReference type="SMART" id="SM00060">
    <property type="entry name" value="FN3"/>
    <property type="match status" value="2"/>
</dbReference>
<sequence length="1764" mass="188764">MAAAYKQPGAKPIQRFLPSGRKRSGAAPAERKGRNQVKRAIATLLSSCMLLSILAQGPAALAEELAAEAAVQTVGSATQESAAAEPELPAGEEPAQEPAAELLAEIVQEDESEETGAEEAPQNTAEVSVTLLAGLPLQGNADFTVRLSGPAERSQQIILPAAGGSEPARQEVRFKGLPRGSYTLTVEGSGFAAYTQTLEVGELLYSVQLYTGFLAGYTYTADSLHPGALRIGDVDGDGQLTGQDTDVLIEAIEAGQAGSADLDRSGAADLVDLQMLAASLEETRDTAASVLVRVPESLMTLEKEESTQVVSGSLEDLLTGGSTVELKPASDGAISEENPVTVSFDFEKAAKAAVPMAGLVLQTPPAAESAVSGATVMVEYEENGETKTMPITVGGSVLARFLGAATVQPDGSIAVDFGGQIAVKKVTIKITAVSGGGSLAEISQVEFLNDMESRIPAPTMDIPTGLTAAPESQAFTLAWDPAVNVTGYEVEITLGDKTETVRTAANTLAVTSFGGKKVQNGQTYTVRVQSVNGEWRSGYSEAITVVPKADKLPAAPDALRLTGRFQRIEASWKDMKDTDTYNVYYRKKGDADFTKVTGIAQNSYTIQNLENNTRYEVYVTGVNELGEGPASLTSTASTANVSPVKLPAYKLINTAGAAGEVTAHIASVTHEAGYMKDSPLDSGKTAWGVVDNDFTSWYGLDDWDDGAAYADNGGVRVTFDARYHIGSLSLSPSEDRGTYGNVRLYARGEDGREYQVSGVTIAKHSDGSQNYYTIKIPGGVTTDYLRVCVGYIYNNRPVSISEMRFYAYDSLEADILALYDDDLHVTLRSGVDEKTIEALQTRLDTPDEASGELHPEREALQRELDNARSLLTTTLSDVVEVHTTITAKKDGHLGFTGLNAWQPLGVTAKAGEEIIVYVGSSNVATGANAWLQLVATQYNSESGEVVSQPIQLKVGRNEIMVPELVTFDAEHGGALYVQFTGDNANDRYSVRVSGGATIPVLDLYGIDDPGQRKERVTAYVAALEAANDTLNSRHDELHGEHGTCEPQTCILNTTDIMLDQMMYSVPVSQLLAGLGSGSTADKAARLLSSLDAMDQMMTLFYQHKGLTDLAGAGDKNRLPSQHLNIRYMRMFAGAFMYAAGNHIGIGWDSVPGLGGGEPITLNEDGSYRSGDLFGWGIAHEIGHNINQGSYAVVEVTNNYFSQISQAHEGVRFGYDAIYSKVTSGTTGHSSDVFTQLGLYWQLHLAYDKGYEYEIYDNYEELFASRFYARVDTYARNTAQAPAPGGIKLTLGGDADQNFMRLASAAAQKDLTDFFVRWGMTPDAATAAYLAQFEPETRALYYGNDASRNYRFTHSESTSFADKAVLTGKTAAVVDERTPNQVNLTLATDAGDLLLGYEIARITYENGQPRTEVVGFTTGSSYADTVTTVNNRTITYQITAVDQFLNRSQPLTLPAVKISHDGSYDKSQWTVTTNMTSAADTTPDAGEHDPCEPEPVSAITKVIDNKKNTTYTGQANGEAVITLNFGKTLAVTGLKYTVTEGTPIRDYEIQIAAAGGSWQTLATGTFAGGEVSTVYFRNENNDPWVCTYDAAQLRLVVKAPAGEISVSELDVLGPTGDNVELLTTGIGTLSAPYVYEESTGQAIPEGSLVFTGSYKGNPAYNVVLLYDQDGNVVGGVDAEGSIVAHQIILAPDPKEGQLGEVSEGYWVYWIEPQDLEGMAMPETVRVELYRVDNATTNEGQRLTSDTLAVTMPDPLPPLTMGSQAD</sequence>
<dbReference type="InterPro" id="IPR036116">
    <property type="entry name" value="FN3_sf"/>
</dbReference>
<dbReference type="InterPro" id="IPR042279">
    <property type="entry name" value="Pep_M60_3"/>
</dbReference>
<proteinExistence type="predicted"/>
<evidence type="ECO:0000313" key="6">
    <source>
        <dbReference type="Proteomes" id="UP000003438"/>
    </source>
</evidence>
<comment type="caution">
    <text evidence="5">The sequence shown here is derived from an EMBL/GenBank/DDBJ whole genome shotgun (WGS) entry which is preliminary data.</text>
</comment>
<dbReference type="SUPFAM" id="SSF49785">
    <property type="entry name" value="Galactose-binding domain-like"/>
    <property type="match status" value="1"/>
</dbReference>
<dbReference type="SUPFAM" id="SSF49265">
    <property type="entry name" value="Fibronectin type III"/>
    <property type="match status" value="1"/>
</dbReference>
<feature type="domain" description="Peptidase M60" evidence="4">
    <location>
        <begin position="899"/>
        <end position="1247"/>
    </location>
</feature>
<feature type="domain" description="Fibronectin type-III" evidence="3">
    <location>
        <begin position="552"/>
        <end position="641"/>
    </location>
</feature>
<keyword evidence="6" id="KW-1185">Reference proteome</keyword>
<dbReference type="InterPro" id="IPR013783">
    <property type="entry name" value="Ig-like_fold"/>
</dbReference>
<evidence type="ECO:0000259" key="3">
    <source>
        <dbReference type="PROSITE" id="PS50853"/>
    </source>
</evidence>
<protein>
    <submittedName>
        <fullName evidence="5">Fibronectin type III domain protein</fullName>
    </submittedName>
</protein>
<feature type="compositionally biased region" description="Low complexity" evidence="2">
    <location>
        <begin position="80"/>
        <end position="96"/>
    </location>
</feature>
<gene>
    <name evidence="5" type="ORF">SUBVAR_06274</name>
</gene>
<feature type="region of interest" description="Disordered" evidence="2">
    <location>
        <begin position="1"/>
        <end position="36"/>
    </location>
</feature>
<dbReference type="PANTHER" id="PTHR13817:SF73">
    <property type="entry name" value="FIBRONECTIN TYPE-III DOMAIN-CONTAINING PROTEIN"/>
    <property type="match status" value="1"/>
</dbReference>
<dbReference type="InterPro" id="IPR031161">
    <property type="entry name" value="Peptidase_M60_dom"/>
</dbReference>
<organism evidence="5 6">
    <name type="scientific">Subdoligranulum variabile DSM 15176</name>
    <dbReference type="NCBI Taxonomy" id="411471"/>
    <lineage>
        <taxon>Bacteria</taxon>
        <taxon>Bacillati</taxon>
        <taxon>Bacillota</taxon>
        <taxon>Clostridia</taxon>
        <taxon>Eubacteriales</taxon>
        <taxon>Oscillospiraceae</taxon>
        <taxon>Subdoligranulum</taxon>
    </lineage>
</organism>
<evidence type="ECO:0000256" key="2">
    <source>
        <dbReference type="SAM" id="MobiDB-lite"/>
    </source>
</evidence>
<dbReference type="PANTHER" id="PTHR13817">
    <property type="entry name" value="TITIN"/>
    <property type="match status" value="1"/>
</dbReference>
<feature type="domain" description="Fibronectin type-III" evidence="3">
    <location>
        <begin position="462"/>
        <end position="550"/>
    </location>
</feature>
<dbReference type="STRING" id="411471.SUBVAR_06274"/>
<reference evidence="5" key="1">
    <citation type="submission" date="2009-12" db="EMBL/GenBank/DDBJ databases">
        <authorList>
            <person name="Weinstock G."/>
            <person name="Sodergren E."/>
            <person name="Clifton S."/>
            <person name="Fulton L."/>
            <person name="Fulton B."/>
            <person name="Courtney L."/>
            <person name="Fronick C."/>
            <person name="Harrison M."/>
            <person name="Strong C."/>
            <person name="Farmer C."/>
            <person name="Delahaunty K."/>
            <person name="Markovic C."/>
            <person name="Hall O."/>
            <person name="Minx P."/>
            <person name="Tomlinson C."/>
            <person name="Mitreva M."/>
            <person name="Nelson J."/>
            <person name="Hou S."/>
            <person name="Wollam A."/>
            <person name="Pepin K.H."/>
            <person name="Johnson M."/>
            <person name="Bhonagiri V."/>
            <person name="Nash W.E."/>
            <person name="Warren W."/>
            <person name="Chinwalla A."/>
            <person name="Mardis E.R."/>
            <person name="Wilson R.K."/>
        </authorList>
    </citation>
    <scope>NUCLEOTIDE SEQUENCE [LARGE SCALE GENOMIC DNA]</scope>
    <source>
        <strain evidence="5">DSM 15176</strain>
    </source>
</reference>
<dbReference type="PROSITE" id="PS51723">
    <property type="entry name" value="PEPTIDASE_M60"/>
    <property type="match status" value="1"/>
</dbReference>
<dbReference type="eggNOG" id="COG4733">
    <property type="taxonomic scope" value="Bacteria"/>
</dbReference>
<dbReference type="Gene3D" id="2.60.40.10">
    <property type="entry name" value="Immunoglobulins"/>
    <property type="match status" value="2"/>
</dbReference>
<dbReference type="HOGENOM" id="CLU_002552_0_0_9"/>
<dbReference type="Pfam" id="PF13402">
    <property type="entry name" value="Peptidase_M60"/>
    <property type="match status" value="1"/>
</dbReference>
<dbReference type="Gene3D" id="3.40.390.80">
    <property type="entry name" value="Peptidase M60, enhancin-like domain 2"/>
    <property type="match status" value="1"/>
</dbReference>
<dbReference type="InterPro" id="IPR003961">
    <property type="entry name" value="FN3_dom"/>
</dbReference>
<dbReference type="Gene3D" id="1.10.390.30">
    <property type="entry name" value="Peptidase M60, enhancin-like domain 3"/>
    <property type="match status" value="1"/>
</dbReference>
<dbReference type="EMBL" id="ACBY02000026">
    <property type="protein sequence ID" value="EFB75421.1"/>
    <property type="molecule type" value="Genomic_DNA"/>
</dbReference>
<keyword evidence="1" id="KW-0677">Repeat</keyword>
<dbReference type="PROSITE" id="PS50853">
    <property type="entry name" value="FN3"/>
    <property type="match status" value="2"/>
</dbReference>
<accession>D1PPF9</accession>
<dbReference type="Proteomes" id="UP000003438">
    <property type="component" value="Unassembled WGS sequence"/>
</dbReference>
<dbReference type="SMART" id="SM01276">
    <property type="entry name" value="M60-like"/>
    <property type="match status" value="1"/>
</dbReference>
<evidence type="ECO:0000313" key="5">
    <source>
        <dbReference type="EMBL" id="EFB75421.1"/>
    </source>
</evidence>
<evidence type="ECO:0000259" key="4">
    <source>
        <dbReference type="PROSITE" id="PS51723"/>
    </source>
</evidence>
<dbReference type="InterPro" id="IPR050964">
    <property type="entry name" value="Striated_Muscle_Regulatory"/>
</dbReference>
<name>D1PPF9_9FIRM</name>
<dbReference type="Gene3D" id="2.60.120.260">
    <property type="entry name" value="Galactose-binding domain-like"/>
    <property type="match status" value="2"/>
</dbReference>
<dbReference type="CDD" id="cd00063">
    <property type="entry name" value="FN3"/>
    <property type="match status" value="2"/>
</dbReference>
<dbReference type="Pfam" id="PF00041">
    <property type="entry name" value="fn3"/>
    <property type="match status" value="2"/>
</dbReference>
<evidence type="ECO:0000256" key="1">
    <source>
        <dbReference type="ARBA" id="ARBA00022737"/>
    </source>
</evidence>